<dbReference type="CDD" id="cd06438">
    <property type="entry name" value="EpsO_like"/>
    <property type="match status" value="1"/>
</dbReference>
<comment type="similarity">
    <text evidence="1">Belongs to the glycosyltransferase 2 family.</text>
</comment>
<feature type="transmembrane region" description="Helical" evidence="4">
    <location>
        <begin position="301"/>
        <end position="322"/>
    </location>
</feature>
<dbReference type="GO" id="GO:0016757">
    <property type="term" value="F:glycosyltransferase activity"/>
    <property type="evidence" value="ECO:0007669"/>
    <property type="project" value="UniProtKB-KW"/>
</dbReference>
<keyword evidence="4" id="KW-0472">Membrane</keyword>
<feature type="transmembrane region" description="Helical" evidence="4">
    <location>
        <begin position="368"/>
        <end position="391"/>
    </location>
</feature>
<feature type="transmembrane region" description="Helical" evidence="4">
    <location>
        <begin position="342"/>
        <end position="361"/>
    </location>
</feature>
<dbReference type="Gene3D" id="3.90.550.10">
    <property type="entry name" value="Spore Coat Polysaccharide Biosynthesis Protein SpsA, Chain A"/>
    <property type="match status" value="1"/>
</dbReference>
<evidence type="ECO:0000313" key="6">
    <source>
        <dbReference type="Proteomes" id="UP000502196"/>
    </source>
</evidence>
<dbReference type="InterPro" id="IPR029044">
    <property type="entry name" value="Nucleotide-diphossugar_trans"/>
</dbReference>
<evidence type="ECO:0000256" key="1">
    <source>
        <dbReference type="ARBA" id="ARBA00006739"/>
    </source>
</evidence>
<accession>A0A6F9E3M8</accession>
<keyword evidence="3 5" id="KW-0808">Transferase</keyword>
<evidence type="ECO:0000256" key="4">
    <source>
        <dbReference type="SAM" id="Phobius"/>
    </source>
</evidence>
<organism evidence="5 6">
    <name type="scientific">Kyrpidia spormannii</name>
    <dbReference type="NCBI Taxonomy" id="2055160"/>
    <lineage>
        <taxon>Bacteria</taxon>
        <taxon>Bacillati</taxon>
        <taxon>Bacillota</taxon>
        <taxon>Bacilli</taxon>
        <taxon>Bacillales</taxon>
        <taxon>Alicyclobacillaceae</taxon>
        <taxon>Kyrpidia</taxon>
    </lineage>
</organism>
<sequence length="415" mass="48367">MDFVHTMTNGFFILLQVVAAVVGMYQVVLSLFGLRRRHRTKEHPPTKSFAVLIAAHNEEKVIAPLIENLKHLDYPKELYDVFVICDNCTDRTADIAREAGAIAYERFEPEKRGKGYAIEWMLGQLWKRPREYDAVVMFDADNLVSPNFLQVMNNKLCEGAKVVQGYLDVKNPFDSWVSISYGCSYWYTNRMWQLARYNLRLPNALGGTGVCVETALLKEIGWGATSLTEDLEFGVRCVMRGVYPTWAHDARVYDEKPLTLKASMRQRLRWMQGHFDCFHRYFWSLLRESLRKRNLAMFDSALYLFQPMRMLIVLLTTGMLYFQVFSPGFFELTNISTLFPNWFWVSMNIFLFGQLPLAMLLERVPLKALLGLVILPVFTLTWFPVTTAAFFTRKNRVWDHTLHTRAIRLDEIRSR</sequence>
<dbReference type="Proteomes" id="UP000502196">
    <property type="component" value="Chromosome"/>
</dbReference>
<keyword evidence="4" id="KW-0812">Transmembrane</keyword>
<dbReference type="AlphaFoldDB" id="A0A6F9E3M8"/>
<feature type="transmembrane region" description="Helical" evidence="4">
    <location>
        <begin position="12"/>
        <end position="34"/>
    </location>
</feature>
<dbReference type="PANTHER" id="PTHR43630:SF1">
    <property type="entry name" value="POLY-BETA-1,6-N-ACETYL-D-GLUCOSAMINE SYNTHASE"/>
    <property type="match status" value="1"/>
</dbReference>
<evidence type="ECO:0000256" key="3">
    <source>
        <dbReference type="ARBA" id="ARBA00022679"/>
    </source>
</evidence>
<dbReference type="PANTHER" id="PTHR43630">
    <property type="entry name" value="POLY-BETA-1,6-N-ACETYL-D-GLUCOSAMINE SYNTHASE"/>
    <property type="match status" value="1"/>
</dbReference>
<dbReference type="Pfam" id="PF13641">
    <property type="entry name" value="Glyco_tranf_2_3"/>
    <property type="match status" value="1"/>
</dbReference>
<name>A0A6F9E3M8_9BACL</name>
<evidence type="ECO:0000256" key="2">
    <source>
        <dbReference type="ARBA" id="ARBA00022676"/>
    </source>
</evidence>
<keyword evidence="4" id="KW-1133">Transmembrane helix</keyword>
<reference evidence="5 6" key="1">
    <citation type="submission" date="2020-04" db="EMBL/GenBank/DDBJ databases">
        <authorList>
            <person name="Hogendoorn C."/>
        </authorList>
    </citation>
    <scope>NUCLEOTIDE SEQUENCE [LARGE SCALE GENOMIC DNA]</scope>
    <source>
        <strain evidence="5">COOX1</strain>
    </source>
</reference>
<evidence type="ECO:0000313" key="5">
    <source>
        <dbReference type="EMBL" id="CAB3391433.1"/>
    </source>
</evidence>
<protein>
    <submittedName>
        <fullName evidence="5">Glycosyl transferase family 2</fullName>
    </submittedName>
</protein>
<gene>
    <name evidence="5" type="ORF">COOX1_0909</name>
</gene>
<dbReference type="EMBL" id="LR792683">
    <property type="protein sequence ID" value="CAB3391433.1"/>
    <property type="molecule type" value="Genomic_DNA"/>
</dbReference>
<proteinExistence type="inferred from homology"/>
<keyword evidence="2" id="KW-0328">Glycosyltransferase</keyword>
<dbReference type="SUPFAM" id="SSF53448">
    <property type="entry name" value="Nucleotide-diphospho-sugar transferases"/>
    <property type="match status" value="1"/>
</dbReference>